<comment type="caution">
    <text evidence="1">The sequence shown here is derived from an EMBL/GenBank/DDBJ whole genome shotgun (WGS) entry which is preliminary data.</text>
</comment>
<evidence type="ECO:0000313" key="2">
    <source>
        <dbReference type="Proteomes" id="UP000241645"/>
    </source>
</evidence>
<name>A0ABX5FKH9_9BACL</name>
<proteinExistence type="predicted"/>
<protein>
    <submittedName>
        <fullName evidence="1">Uncharacterized protein</fullName>
    </submittedName>
</protein>
<gene>
    <name evidence="1" type="ORF">C7R92_23865</name>
</gene>
<reference evidence="1 2" key="1">
    <citation type="submission" date="2018-03" db="EMBL/GenBank/DDBJ databases">
        <title>Brevisbacillus phylogenomics.</title>
        <authorList>
            <person name="Dunlap C."/>
        </authorList>
    </citation>
    <scope>NUCLEOTIDE SEQUENCE [LARGE SCALE GENOMIC DNA]</scope>
    <source>
        <strain evidence="1 2">NRRL B-41110</strain>
    </source>
</reference>
<dbReference type="RefSeq" id="WP_106835886.1">
    <property type="nucleotide sequence ID" value="NZ_JARMEW010000063.1"/>
</dbReference>
<dbReference type="GeneID" id="95753134"/>
<accession>A0ABX5FKH9</accession>
<dbReference type="EMBL" id="PXZO01000051">
    <property type="protein sequence ID" value="PSK06326.1"/>
    <property type="molecule type" value="Genomic_DNA"/>
</dbReference>
<evidence type="ECO:0000313" key="1">
    <source>
        <dbReference type="EMBL" id="PSK06326.1"/>
    </source>
</evidence>
<keyword evidence="2" id="KW-1185">Reference proteome</keyword>
<organism evidence="1 2">
    <name type="scientific">Brevibacillus porteri</name>
    <dbReference type="NCBI Taxonomy" id="2126350"/>
    <lineage>
        <taxon>Bacteria</taxon>
        <taxon>Bacillati</taxon>
        <taxon>Bacillota</taxon>
        <taxon>Bacilli</taxon>
        <taxon>Bacillales</taxon>
        <taxon>Paenibacillaceae</taxon>
        <taxon>Brevibacillus</taxon>
    </lineage>
</organism>
<dbReference type="Proteomes" id="UP000241645">
    <property type="component" value="Unassembled WGS sequence"/>
</dbReference>
<sequence length="171" mass="19392">MEKANLIDMVTGITCEGENISFDDFLIQMSGSGEIYEGYIGELISVATTGDVEWHEVCDYFVPIVREVLLEAIQEDDKAIFIGLAESIRFAWNRLKAKQNALKEADREFIFNEETPDLAHVVENLFHNLNEGWEIKETVFCAAGNTRVVISKKEKEVWAHEPQQACNMVSC</sequence>